<protein>
    <recommendedName>
        <fullName evidence="5">Non-homologous end joining protein Ku</fullName>
    </recommendedName>
</protein>
<proteinExistence type="inferred from homology"/>
<evidence type="ECO:0000313" key="9">
    <source>
        <dbReference type="Proteomes" id="UP001163687"/>
    </source>
</evidence>
<dbReference type="CDD" id="cd00789">
    <property type="entry name" value="KU_like"/>
    <property type="match status" value="1"/>
</dbReference>
<dbReference type="PANTHER" id="PTHR41251:SF1">
    <property type="entry name" value="NON-HOMOLOGOUS END JOINING PROTEIN KU"/>
    <property type="match status" value="1"/>
</dbReference>
<feature type="compositionally biased region" description="Low complexity" evidence="6">
    <location>
        <begin position="264"/>
        <end position="273"/>
    </location>
</feature>
<comment type="subunit">
    <text evidence="5">Homodimer. Interacts with LigD.</text>
</comment>
<feature type="domain" description="Ku" evidence="7">
    <location>
        <begin position="52"/>
        <end position="181"/>
    </location>
</feature>
<dbReference type="GO" id="GO:0006310">
    <property type="term" value="P:DNA recombination"/>
    <property type="evidence" value="ECO:0007669"/>
    <property type="project" value="UniProtKB-KW"/>
</dbReference>
<dbReference type="Pfam" id="PF02735">
    <property type="entry name" value="Ku"/>
    <property type="match status" value="1"/>
</dbReference>
<name>A0AA35CIS2_9FIRM</name>
<sequence>MRSLWRGTISFGLVTIPVKLYAATEDRDVHFRLLHRECKTPIRYRRWCPRCEREVEAGDLVRGYEHEPDRFVVIEEEDLESLPVAAARTVEILDFVRLEDIDPIYFLRTYFVEPGDGGAKAYALLRRALQATGRIGLARVALRGRSSLAAVRVYRQDCLCLETMRFPDEIRSHAGLQIPADEGYRDQELEMARLLISTLSTEFVPERLRDEYREALLERIREKVAGDQVYRVEAPEPTARVADLMEALRQSVRLAEAARGPASGVPAADGAGPRPAPPH</sequence>
<dbReference type="SUPFAM" id="SSF100939">
    <property type="entry name" value="SPOC domain-like"/>
    <property type="match status" value="1"/>
</dbReference>
<dbReference type="HAMAP" id="MF_01875">
    <property type="entry name" value="Prokaryotic_Ku"/>
    <property type="match status" value="1"/>
</dbReference>
<keyword evidence="2 5" id="KW-0238">DNA-binding</keyword>
<evidence type="ECO:0000256" key="4">
    <source>
        <dbReference type="ARBA" id="ARBA00023204"/>
    </source>
</evidence>
<dbReference type="InterPro" id="IPR016194">
    <property type="entry name" value="SPOC-like_C_dom_sf"/>
</dbReference>
<gene>
    <name evidence="5 8" type="primary">ku</name>
    <name evidence="8" type="ORF">caldi_10600</name>
</gene>
<dbReference type="SMART" id="SM00559">
    <property type="entry name" value="Ku78"/>
    <property type="match status" value="1"/>
</dbReference>
<evidence type="ECO:0000256" key="2">
    <source>
        <dbReference type="ARBA" id="ARBA00023125"/>
    </source>
</evidence>
<dbReference type="EMBL" id="AP025628">
    <property type="protein sequence ID" value="BDG59970.1"/>
    <property type="molecule type" value="Genomic_DNA"/>
</dbReference>
<evidence type="ECO:0000313" key="8">
    <source>
        <dbReference type="EMBL" id="BDG59970.1"/>
    </source>
</evidence>
<keyword evidence="1 5" id="KW-0227">DNA damage</keyword>
<keyword evidence="4 5" id="KW-0234">DNA repair</keyword>
<dbReference type="NCBIfam" id="TIGR02772">
    <property type="entry name" value="Ku_bact"/>
    <property type="match status" value="1"/>
</dbReference>
<evidence type="ECO:0000256" key="6">
    <source>
        <dbReference type="SAM" id="MobiDB-lite"/>
    </source>
</evidence>
<evidence type="ECO:0000256" key="1">
    <source>
        <dbReference type="ARBA" id="ARBA00022763"/>
    </source>
</evidence>
<dbReference type="Proteomes" id="UP001163687">
    <property type="component" value="Chromosome"/>
</dbReference>
<keyword evidence="3 5" id="KW-0233">DNA recombination</keyword>
<dbReference type="FunFam" id="2.40.290.10:FF:000004">
    <property type="entry name" value="Non-homologous end joining protein Ku"/>
    <property type="match status" value="1"/>
</dbReference>
<dbReference type="GO" id="GO:0006303">
    <property type="term" value="P:double-strand break repair via nonhomologous end joining"/>
    <property type="evidence" value="ECO:0007669"/>
    <property type="project" value="UniProtKB-UniRule"/>
</dbReference>
<comment type="similarity">
    <text evidence="5">Belongs to the prokaryotic Ku family.</text>
</comment>
<dbReference type="GO" id="GO:0003690">
    <property type="term" value="F:double-stranded DNA binding"/>
    <property type="evidence" value="ECO:0007669"/>
    <property type="project" value="UniProtKB-UniRule"/>
</dbReference>
<dbReference type="AlphaFoldDB" id="A0AA35CIS2"/>
<dbReference type="InterPro" id="IPR009187">
    <property type="entry name" value="Prok_Ku"/>
</dbReference>
<organism evidence="8 9">
    <name type="scientific">Caldinitratiruptor microaerophilus</name>
    <dbReference type="NCBI Taxonomy" id="671077"/>
    <lineage>
        <taxon>Bacteria</taxon>
        <taxon>Bacillati</taxon>
        <taxon>Bacillota</taxon>
        <taxon>Clostridia</taxon>
        <taxon>Eubacteriales</taxon>
        <taxon>Symbiobacteriaceae</taxon>
        <taxon>Caldinitratiruptor</taxon>
    </lineage>
</organism>
<dbReference type="Gene3D" id="2.40.290.10">
    <property type="match status" value="1"/>
</dbReference>
<dbReference type="KEGG" id="cmic:caldi_10600"/>
<accession>A0AA35CIS2</accession>
<dbReference type="PIRSF" id="PIRSF006493">
    <property type="entry name" value="Prok_Ku"/>
    <property type="match status" value="1"/>
</dbReference>
<reference evidence="8" key="1">
    <citation type="submission" date="2022-03" db="EMBL/GenBank/DDBJ databases">
        <title>Complete genome sequence of Caldinitratiruptor microaerophilus.</title>
        <authorList>
            <person name="Mukaiyama R."/>
            <person name="Nishiyama T."/>
            <person name="Ueda K."/>
        </authorList>
    </citation>
    <scope>NUCLEOTIDE SEQUENCE</scope>
    <source>
        <strain evidence="8">JCM 16183</strain>
    </source>
</reference>
<dbReference type="RefSeq" id="WP_264844047.1">
    <property type="nucleotide sequence ID" value="NZ_AP025628.1"/>
</dbReference>
<evidence type="ECO:0000259" key="7">
    <source>
        <dbReference type="SMART" id="SM00559"/>
    </source>
</evidence>
<feature type="region of interest" description="Disordered" evidence="6">
    <location>
        <begin position="257"/>
        <end position="279"/>
    </location>
</feature>
<evidence type="ECO:0000256" key="3">
    <source>
        <dbReference type="ARBA" id="ARBA00023172"/>
    </source>
</evidence>
<dbReference type="InterPro" id="IPR006164">
    <property type="entry name" value="DNA_bd_Ku70/Ku80"/>
</dbReference>
<keyword evidence="9" id="KW-1185">Reference proteome</keyword>
<comment type="function">
    <text evidence="5">With LigD forms a non-homologous end joining (NHEJ) DNA repair enzyme, which repairs dsDNA breaks with reduced fidelity. Binds linear dsDNA with 5'- and 3'- overhangs but not closed circular dsDNA nor ssDNA. Recruits and stimulates the ligase activity of LigD.</text>
</comment>
<dbReference type="PANTHER" id="PTHR41251">
    <property type="entry name" value="NON-HOMOLOGOUS END JOINING PROTEIN KU"/>
    <property type="match status" value="1"/>
</dbReference>
<evidence type="ECO:0000256" key="5">
    <source>
        <dbReference type="HAMAP-Rule" id="MF_01875"/>
    </source>
</evidence>